<accession>A0AA88TZJ8</accession>
<evidence type="ECO:0000313" key="2">
    <source>
        <dbReference type="EMBL" id="KAK2916929.1"/>
    </source>
</evidence>
<dbReference type="Proteomes" id="UP001187343">
    <property type="component" value="Unassembled WGS sequence"/>
</dbReference>
<feature type="transmembrane region" description="Helical" evidence="1">
    <location>
        <begin position="9"/>
        <end position="26"/>
    </location>
</feature>
<dbReference type="AlphaFoldDB" id="A0AA88TZJ8"/>
<dbReference type="EMBL" id="JAUYZG010000001">
    <property type="protein sequence ID" value="KAK2916929.1"/>
    <property type="molecule type" value="Genomic_DNA"/>
</dbReference>
<sequence>MKTQLLKKGTLIILYTEVCIIFWVFLDDRQELTNQSRRSLFDVTDLSLISTHYISLKKGSWLEVLKT</sequence>
<keyword evidence="1" id="KW-0472">Membrane</keyword>
<organism evidence="2 3">
    <name type="scientific">Cirrhinus molitorella</name>
    <name type="common">mud carp</name>
    <dbReference type="NCBI Taxonomy" id="172907"/>
    <lineage>
        <taxon>Eukaryota</taxon>
        <taxon>Metazoa</taxon>
        <taxon>Chordata</taxon>
        <taxon>Craniata</taxon>
        <taxon>Vertebrata</taxon>
        <taxon>Euteleostomi</taxon>
        <taxon>Actinopterygii</taxon>
        <taxon>Neopterygii</taxon>
        <taxon>Teleostei</taxon>
        <taxon>Ostariophysi</taxon>
        <taxon>Cypriniformes</taxon>
        <taxon>Cyprinidae</taxon>
        <taxon>Labeoninae</taxon>
        <taxon>Labeonini</taxon>
        <taxon>Cirrhinus</taxon>
    </lineage>
</organism>
<protein>
    <submittedName>
        <fullName evidence="2">Uncharacterized protein</fullName>
    </submittedName>
</protein>
<name>A0AA88TZJ8_9TELE</name>
<evidence type="ECO:0000313" key="3">
    <source>
        <dbReference type="Proteomes" id="UP001187343"/>
    </source>
</evidence>
<comment type="caution">
    <text evidence="2">The sequence shown here is derived from an EMBL/GenBank/DDBJ whole genome shotgun (WGS) entry which is preliminary data.</text>
</comment>
<keyword evidence="1" id="KW-0812">Transmembrane</keyword>
<reference evidence="2" key="1">
    <citation type="submission" date="2023-08" db="EMBL/GenBank/DDBJ databases">
        <title>Chromosome-level Genome Assembly of mud carp (Cirrhinus molitorella).</title>
        <authorList>
            <person name="Liu H."/>
        </authorList>
    </citation>
    <scope>NUCLEOTIDE SEQUENCE</scope>
    <source>
        <strain evidence="2">Prfri</strain>
        <tissue evidence="2">Muscle</tissue>
    </source>
</reference>
<keyword evidence="3" id="KW-1185">Reference proteome</keyword>
<evidence type="ECO:0000256" key="1">
    <source>
        <dbReference type="SAM" id="Phobius"/>
    </source>
</evidence>
<gene>
    <name evidence="2" type="ORF">Q8A67_001303</name>
</gene>
<proteinExistence type="predicted"/>
<keyword evidence="1" id="KW-1133">Transmembrane helix</keyword>